<sequence length="74" mass="8278">MVLFNDLEMGMYMFWNGHLAMKGSGEEVDSETEGFTDRGGDVAFKNRTEDATKRGSIRTHAAELYSCVSHISEL</sequence>
<proteinExistence type="predicted"/>
<evidence type="ECO:0000313" key="2">
    <source>
        <dbReference type="Proteomes" id="UP001396334"/>
    </source>
</evidence>
<gene>
    <name evidence="1" type="ORF">V6N11_013663</name>
</gene>
<accession>A0ABR2N827</accession>
<evidence type="ECO:0000313" key="1">
    <source>
        <dbReference type="EMBL" id="KAK8972311.1"/>
    </source>
</evidence>
<dbReference type="Proteomes" id="UP001396334">
    <property type="component" value="Unassembled WGS sequence"/>
</dbReference>
<dbReference type="EMBL" id="JBBPBN010000220">
    <property type="protein sequence ID" value="KAK8972311.1"/>
    <property type="molecule type" value="Genomic_DNA"/>
</dbReference>
<name>A0ABR2N827_9ROSI</name>
<organism evidence="1 2">
    <name type="scientific">Hibiscus sabdariffa</name>
    <name type="common">roselle</name>
    <dbReference type="NCBI Taxonomy" id="183260"/>
    <lineage>
        <taxon>Eukaryota</taxon>
        <taxon>Viridiplantae</taxon>
        <taxon>Streptophyta</taxon>
        <taxon>Embryophyta</taxon>
        <taxon>Tracheophyta</taxon>
        <taxon>Spermatophyta</taxon>
        <taxon>Magnoliopsida</taxon>
        <taxon>eudicotyledons</taxon>
        <taxon>Gunneridae</taxon>
        <taxon>Pentapetalae</taxon>
        <taxon>rosids</taxon>
        <taxon>malvids</taxon>
        <taxon>Malvales</taxon>
        <taxon>Malvaceae</taxon>
        <taxon>Malvoideae</taxon>
        <taxon>Hibiscus</taxon>
    </lineage>
</organism>
<comment type="caution">
    <text evidence="1">The sequence shown here is derived from an EMBL/GenBank/DDBJ whole genome shotgun (WGS) entry which is preliminary data.</text>
</comment>
<protein>
    <submittedName>
        <fullName evidence="1">Uncharacterized protein</fullName>
    </submittedName>
</protein>
<keyword evidence="2" id="KW-1185">Reference proteome</keyword>
<reference evidence="1 2" key="1">
    <citation type="journal article" date="2024" name="G3 (Bethesda)">
        <title>Genome assembly of Hibiscus sabdariffa L. provides insights into metabolisms of medicinal natural products.</title>
        <authorList>
            <person name="Kim T."/>
        </authorList>
    </citation>
    <scope>NUCLEOTIDE SEQUENCE [LARGE SCALE GENOMIC DNA]</scope>
    <source>
        <strain evidence="1">TK-2024</strain>
        <tissue evidence="1">Old leaves</tissue>
    </source>
</reference>